<evidence type="ECO:0000259" key="1">
    <source>
        <dbReference type="Pfam" id="PF01370"/>
    </source>
</evidence>
<dbReference type="InterPro" id="IPR001509">
    <property type="entry name" value="Epimerase_deHydtase"/>
</dbReference>
<dbReference type="Gene3D" id="3.40.50.720">
    <property type="entry name" value="NAD(P)-binding Rossmann-like Domain"/>
    <property type="match status" value="1"/>
</dbReference>
<dbReference type="Gene3D" id="3.90.25.10">
    <property type="entry name" value="UDP-galactose 4-epimerase, domain 1"/>
    <property type="match status" value="1"/>
</dbReference>
<proteinExistence type="predicted"/>
<reference evidence="2 3" key="1">
    <citation type="journal article" date="2016" name="Nat. Commun.">
        <title>Thousands of microbial genomes shed light on interconnected biogeochemical processes in an aquifer system.</title>
        <authorList>
            <person name="Anantharaman K."/>
            <person name="Brown C.T."/>
            <person name="Hug L.A."/>
            <person name="Sharon I."/>
            <person name="Castelle C.J."/>
            <person name="Probst A.J."/>
            <person name="Thomas B.C."/>
            <person name="Singh A."/>
            <person name="Wilkins M.J."/>
            <person name="Karaoz U."/>
            <person name="Brodie E.L."/>
            <person name="Williams K.H."/>
            <person name="Hubbard S.S."/>
            <person name="Banfield J.F."/>
        </authorList>
    </citation>
    <scope>NUCLEOTIDE SEQUENCE [LARGE SCALE GENOMIC DNA]</scope>
</reference>
<comment type="caution">
    <text evidence="2">The sequence shown here is derived from an EMBL/GenBank/DDBJ whole genome shotgun (WGS) entry which is preliminary data.</text>
</comment>
<dbReference type="PANTHER" id="PTHR43238">
    <property type="entry name" value="GDP-L-FUCOSE SYNTHASE"/>
    <property type="match status" value="1"/>
</dbReference>
<protein>
    <recommendedName>
        <fullName evidence="1">NAD-dependent epimerase/dehydratase domain-containing protein</fullName>
    </recommendedName>
</protein>
<dbReference type="PANTHER" id="PTHR43238:SF1">
    <property type="entry name" value="GDP-L-FUCOSE SYNTHASE"/>
    <property type="match status" value="1"/>
</dbReference>
<dbReference type="Pfam" id="PF01370">
    <property type="entry name" value="Epimerase"/>
    <property type="match status" value="1"/>
</dbReference>
<dbReference type="GO" id="GO:0050577">
    <property type="term" value="F:GDP-L-fucose synthase activity"/>
    <property type="evidence" value="ECO:0007669"/>
    <property type="project" value="TreeGrafter"/>
</dbReference>
<feature type="domain" description="NAD-dependent epimerase/dehydratase" evidence="1">
    <location>
        <begin position="10"/>
        <end position="247"/>
    </location>
</feature>
<gene>
    <name evidence="2" type="ORF">A3I48_01120</name>
</gene>
<dbReference type="InterPro" id="IPR036291">
    <property type="entry name" value="NAD(P)-bd_dom_sf"/>
</dbReference>
<dbReference type="EMBL" id="MFDT01000033">
    <property type="protein sequence ID" value="OGE64830.1"/>
    <property type="molecule type" value="Genomic_DNA"/>
</dbReference>
<accession>A0A1F5MHS3</accession>
<evidence type="ECO:0000313" key="2">
    <source>
        <dbReference type="EMBL" id="OGE64830.1"/>
    </source>
</evidence>
<sequence>MNQFFEKKKVLVTGGAGFVGTNLILKLLEKGAKVRATFHERPPQIKNSSIEFIKTDLTKPYDCKKVVKGMDLVFMCAANTSGASITENTPLLHVTPNVIMNALMLEASHKSGVQKFLYISSNAIYPVTDYPVKEEDMNYKFYEKYFPVSWMKVFTEKMCEMYASKIKNPMATVVVRPGNIYGPYDDFAWETSHVLPALVRKVVERHIPLEVWGDGKDVKNFIYIEDFIEGLLLAMEKMNTFGQVNICGGKPVQLMHALKTMLKIDNFKNAKIVFNSSKPSMIPIRLIDNSKARRILGFTPKTTLPDGLYKTINWFRKNRKDISYL</sequence>
<organism evidence="2 3">
    <name type="scientific">Candidatus Daviesbacteria bacterium RIFCSPLOWO2_02_FULL_36_7</name>
    <dbReference type="NCBI Taxonomy" id="1797792"/>
    <lineage>
        <taxon>Bacteria</taxon>
        <taxon>Candidatus Daviesiibacteriota</taxon>
    </lineage>
</organism>
<evidence type="ECO:0000313" key="3">
    <source>
        <dbReference type="Proteomes" id="UP000178859"/>
    </source>
</evidence>
<dbReference type="Proteomes" id="UP000178859">
    <property type="component" value="Unassembled WGS sequence"/>
</dbReference>
<name>A0A1F5MHS3_9BACT</name>
<dbReference type="SUPFAM" id="SSF51735">
    <property type="entry name" value="NAD(P)-binding Rossmann-fold domains"/>
    <property type="match status" value="1"/>
</dbReference>
<dbReference type="AlphaFoldDB" id="A0A1F5MHS3"/>